<organism evidence="4">
    <name type="scientific">Wolinella succinogenes (strain ATCC 29543 / DSM 1740 / CCUG 13145 / JCM 31913 / LMG 7466 / NCTC 11488 / FDC 602W)</name>
    <name type="common">Vibrio succinogenes</name>
    <dbReference type="NCBI Taxonomy" id="273121"/>
    <lineage>
        <taxon>Bacteria</taxon>
        <taxon>Pseudomonadati</taxon>
        <taxon>Campylobacterota</taxon>
        <taxon>Epsilonproteobacteria</taxon>
        <taxon>Campylobacterales</taxon>
        <taxon>Helicobacteraceae</taxon>
        <taxon>Wolinella</taxon>
    </lineage>
</organism>
<dbReference type="Pfam" id="PF01464">
    <property type="entry name" value="SLT"/>
    <property type="match status" value="1"/>
</dbReference>
<gene>
    <name evidence="3" type="ordered locus">WS2072</name>
</gene>
<evidence type="ECO:0000313" key="4">
    <source>
        <dbReference type="Proteomes" id="UP000000422"/>
    </source>
</evidence>
<sequence>MKALFYLMLLASTLLASFKNSTYNNRDELVLETFGVDPSFLYDQNFLDMKNALVSDLKKDHLMRRYDEAYDFVPLLKEMIIKAEIPQEFLYLAMAESEFSVRAFSPKKASGLWQFMPKTAQIIGLRIDEFVDERRDPIRSTEAAITYLKNLHGMFGKWYLAAIAYNCGEGRLQKAIAQAGSDELSVLLDPDKKYLPRESRNYIRKILSISMMFHSVDMLKSSDYEHFLNRGATTTIATVKVKAGTHLYKVAEGAGMSLEELKQFNRHFKYSFTPPGKKEYSVYLPYDRLASFKQNYRPESHGTSEMFIVHSVQKGDTLASLAKRYGTTLQEIKIANDLKSAALSLNQRLIIPVLKSASNLKEYVTKQGDTVESISKRFNVSIENLKRLNNLQHNLLEAGVKLVLAH</sequence>
<dbReference type="AlphaFoldDB" id="Q7M7V0"/>
<feature type="signal peptide" evidence="1">
    <location>
        <begin position="1"/>
        <end position="16"/>
    </location>
</feature>
<dbReference type="DNASU" id="2553844"/>
<dbReference type="CDD" id="cd00118">
    <property type="entry name" value="LysM"/>
    <property type="match status" value="2"/>
</dbReference>
<dbReference type="HOGENOM" id="CLU_009520_1_0_7"/>
<dbReference type="KEGG" id="wsu:WS2072"/>
<dbReference type="SUPFAM" id="SSF54106">
    <property type="entry name" value="LysM domain"/>
    <property type="match status" value="2"/>
</dbReference>
<protein>
    <submittedName>
        <fullName evidence="3">REGULATORY PROTEIN DNIR</fullName>
    </submittedName>
</protein>
<dbReference type="Proteomes" id="UP000000422">
    <property type="component" value="Chromosome"/>
</dbReference>
<proteinExistence type="predicted"/>
<accession>Q7M7V0</accession>
<dbReference type="PANTHER" id="PTHR33734">
    <property type="entry name" value="LYSM DOMAIN-CONTAINING GPI-ANCHORED PROTEIN 2"/>
    <property type="match status" value="1"/>
</dbReference>
<feature type="domain" description="LysM" evidence="2">
    <location>
        <begin position="361"/>
        <end position="404"/>
    </location>
</feature>
<keyword evidence="1" id="KW-0732">Signal</keyword>
<evidence type="ECO:0000256" key="1">
    <source>
        <dbReference type="SAM" id="SignalP"/>
    </source>
</evidence>
<name>Q7M7V0_WOLSU</name>
<dbReference type="STRING" id="273121.WS2072"/>
<dbReference type="SUPFAM" id="SSF53955">
    <property type="entry name" value="Lysozyme-like"/>
    <property type="match status" value="1"/>
</dbReference>
<feature type="domain" description="LysM" evidence="2">
    <location>
        <begin position="308"/>
        <end position="351"/>
    </location>
</feature>
<evidence type="ECO:0000259" key="2">
    <source>
        <dbReference type="PROSITE" id="PS51782"/>
    </source>
</evidence>
<dbReference type="InterPro" id="IPR023346">
    <property type="entry name" value="Lysozyme-like_dom_sf"/>
</dbReference>
<evidence type="ECO:0000313" key="3">
    <source>
        <dbReference type="EMBL" id="CAE11071.1"/>
    </source>
</evidence>
<reference evidence="3 4" key="1">
    <citation type="journal article" date="2003" name="Proc. Natl. Acad. Sci. U.S.A.">
        <title>Complete genome sequence and analysis of Wolinella succinogenes.</title>
        <authorList>
            <person name="Baar C."/>
            <person name="Eppinger M."/>
            <person name="Raddatz G."/>
            <person name="Simon JM."/>
            <person name="Lanz C."/>
            <person name="Klimmek O."/>
            <person name="Nandakumar R."/>
            <person name="Gross R."/>
            <person name="Rosinus A."/>
            <person name="Keller H."/>
            <person name="Jagtap P."/>
            <person name="Linke B."/>
            <person name="Meyer F."/>
            <person name="Lederer H."/>
            <person name="Schuster S.C."/>
        </authorList>
    </citation>
    <scope>NUCLEOTIDE SEQUENCE [LARGE SCALE GENOMIC DNA]</scope>
    <source>
        <strain evidence="4">ATCC 29543 / DSM 1740 / CCUG 13145 / JCM 31913 / LMG 7466 / NCTC 11488 / FDC 602W</strain>
    </source>
</reference>
<feature type="chain" id="PRO_5004291031" evidence="1">
    <location>
        <begin position="17"/>
        <end position="406"/>
    </location>
</feature>
<dbReference type="InterPro" id="IPR018392">
    <property type="entry name" value="LysM"/>
</dbReference>
<dbReference type="InterPro" id="IPR036779">
    <property type="entry name" value="LysM_dom_sf"/>
</dbReference>
<dbReference type="CAZy" id="CBM50">
    <property type="family name" value="Carbohydrate-Binding Module Family 50"/>
</dbReference>
<dbReference type="PANTHER" id="PTHR33734:SF22">
    <property type="entry name" value="MEMBRANE-BOUND LYTIC MUREIN TRANSGLYCOSYLASE D"/>
    <property type="match status" value="1"/>
</dbReference>
<dbReference type="EMBL" id="BX571662">
    <property type="protein sequence ID" value="CAE11071.1"/>
    <property type="molecule type" value="Genomic_DNA"/>
</dbReference>
<dbReference type="CAZy" id="GH23">
    <property type="family name" value="Glycoside Hydrolase Family 23"/>
</dbReference>
<dbReference type="eggNOG" id="COG1388">
    <property type="taxonomic scope" value="Bacteria"/>
</dbReference>
<dbReference type="SMART" id="SM00257">
    <property type="entry name" value="LysM"/>
    <property type="match status" value="3"/>
</dbReference>
<dbReference type="Gene3D" id="3.10.350.10">
    <property type="entry name" value="LysM domain"/>
    <property type="match status" value="2"/>
</dbReference>
<dbReference type="eggNOG" id="COG0741">
    <property type="taxonomic scope" value="Bacteria"/>
</dbReference>
<dbReference type="RefSeq" id="WP_011139853.1">
    <property type="nucleotide sequence ID" value="NC_005090.1"/>
</dbReference>
<dbReference type="CDD" id="cd16894">
    <property type="entry name" value="MltD-like"/>
    <property type="match status" value="1"/>
</dbReference>
<dbReference type="InterPro" id="IPR008258">
    <property type="entry name" value="Transglycosylase_SLT_dom_1"/>
</dbReference>
<keyword evidence="4" id="KW-1185">Reference proteome</keyword>
<dbReference type="PROSITE" id="PS51782">
    <property type="entry name" value="LYSM"/>
    <property type="match status" value="2"/>
</dbReference>
<dbReference type="Pfam" id="PF01476">
    <property type="entry name" value="LysM"/>
    <property type="match status" value="2"/>
</dbReference>
<dbReference type="Gene3D" id="1.10.530.10">
    <property type="match status" value="1"/>
</dbReference>
<dbReference type="GO" id="GO:0008932">
    <property type="term" value="F:lytic endotransglycosylase activity"/>
    <property type="evidence" value="ECO:0007669"/>
    <property type="project" value="TreeGrafter"/>
</dbReference>